<keyword evidence="2" id="KW-0472">Membrane</keyword>
<feature type="transmembrane region" description="Helical" evidence="2">
    <location>
        <begin position="50"/>
        <end position="70"/>
    </location>
</feature>
<feature type="transmembrane region" description="Helical" evidence="2">
    <location>
        <begin position="91"/>
        <end position="111"/>
    </location>
</feature>
<feature type="region of interest" description="Disordered" evidence="1">
    <location>
        <begin position="25"/>
        <end position="45"/>
    </location>
</feature>
<accession>A0A1G4YMZ4</accession>
<keyword evidence="2" id="KW-0812">Transmembrane</keyword>
<keyword evidence="2" id="KW-1133">Transmembrane helix</keyword>
<sequence>MSPYQRAAAVAVAPRPVTSTIASAVAGSVPDPGSRPAGRRPWPGHGDRAGQGLLGLAVAVVLAAMAWNWLDGFLDLYGSDPGARGEAMRTWALDVVTVLGLGTAGVVHSVLRRGRPGRWPLTLLGVAAAASVLLVPFVAG</sequence>
<name>A0A1G4YMZ4_9ACTN</name>
<dbReference type="Proteomes" id="UP000198981">
    <property type="component" value="Unassembled WGS sequence"/>
</dbReference>
<evidence type="ECO:0000313" key="4">
    <source>
        <dbReference type="Proteomes" id="UP000198981"/>
    </source>
</evidence>
<dbReference type="STRING" id="1960309.SAMN03159343_3125"/>
<dbReference type="EMBL" id="FMUH01000005">
    <property type="protein sequence ID" value="SCX54689.1"/>
    <property type="molecule type" value="Genomic_DNA"/>
</dbReference>
<evidence type="ECO:0000256" key="2">
    <source>
        <dbReference type="SAM" id="Phobius"/>
    </source>
</evidence>
<dbReference type="AlphaFoldDB" id="A0A1G4YMZ4"/>
<organism evidence="3 4">
    <name type="scientific">Klenkia marina</name>
    <dbReference type="NCBI Taxonomy" id="1960309"/>
    <lineage>
        <taxon>Bacteria</taxon>
        <taxon>Bacillati</taxon>
        <taxon>Actinomycetota</taxon>
        <taxon>Actinomycetes</taxon>
        <taxon>Geodermatophilales</taxon>
        <taxon>Geodermatophilaceae</taxon>
        <taxon>Klenkia</taxon>
    </lineage>
</organism>
<feature type="transmembrane region" description="Helical" evidence="2">
    <location>
        <begin position="117"/>
        <end position="139"/>
    </location>
</feature>
<evidence type="ECO:0000313" key="3">
    <source>
        <dbReference type="EMBL" id="SCX54689.1"/>
    </source>
</evidence>
<dbReference type="RefSeq" id="WP_092805933.1">
    <property type="nucleotide sequence ID" value="NZ_FMUH01000005.1"/>
</dbReference>
<gene>
    <name evidence="3" type="ORF">SAMN03159343_3125</name>
</gene>
<proteinExistence type="predicted"/>
<evidence type="ECO:0000256" key="1">
    <source>
        <dbReference type="SAM" id="MobiDB-lite"/>
    </source>
</evidence>
<keyword evidence="4" id="KW-1185">Reference proteome</keyword>
<protein>
    <submittedName>
        <fullName evidence="3">Uncharacterized protein</fullName>
    </submittedName>
</protein>
<reference evidence="4" key="1">
    <citation type="submission" date="2016-10" db="EMBL/GenBank/DDBJ databases">
        <authorList>
            <person name="Varghese N."/>
            <person name="Submissions S."/>
        </authorList>
    </citation>
    <scope>NUCLEOTIDE SEQUENCE [LARGE SCALE GENOMIC DNA]</scope>
    <source>
        <strain evidence="4">DSM 45722</strain>
    </source>
</reference>